<evidence type="ECO:0000313" key="1">
    <source>
        <dbReference type="EMBL" id="KAK7293117.1"/>
    </source>
</evidence>
<keyword evidence="2" id="KW-1185">Reference proteome</keyword>
<gene>
    <name evidence="1" type="ORF">RJT34_15978</name>
</gene>
<dbReference type="EMBL" id="JAYKXN010000004">
    <property type="protein sequence ID" value="KAK7293117.1"/>
    <property type="molecule type" value="Genomic_DNA"/>
</dbReference>
<dbReference type="AlphaFoldDB" id="A0AAN9PD79"/>
<organism evidence="1 2">
    <name type="scientific">Clitoria ternatea</name>
    <name type="common">Butterfly pea</name>
    <dbReference type="NCBI Taxonomy" id="43366"/>
    <lineage>
        <taxon>Eukaryota</taxon>
        <taxon>Viridiplantae</taxon>
        <taxon>Streptophyta</taxon>
        <taxon>Embryophyta</taxon>
        <taxon>Tracheophyta</taxon>
        <taxon>Spermatophyta</taxon>
        <taxon>Magnoliopsida</taxon>
        <taxon>eudicotyledons</taxon>
        <taxon>Gunneridae</taxon>
        <taxon>Pentapetalae</taxon>
        <taxon>rosids</taxon>
        <taxon>fabids</taxon>
        <taxon>Fabales</taxon>
        <taxon>Fabaceae</taxon>
        <taxon>Papilionoideae</taxon>
        <taxon>50 kb inversion clade</taxon>
        <taxon>NPAAA clade</taxon>
        <taxon>indigoferoid/millettioid clade</taxon>
        <taxon>Phaseoleae</taxon>
        <taxon>Clitoria</taxon>
    </lineage>
</organism>
<comment type="caution">
    <text evidence="1">The sequence shown here is derived from an EMBL/GenBank/DDBJ whole genome shotgun (WGS) entry which is preliminary data.</text>
</comment>
<dbReference type="Proteomes" id="UP001359559">
    <property type="component" value="Unassembled WGS sequence"/>
</dbReference>
<name>A0AAN9PD79_CLITE</name>
<proteinExistence type="predicted"/>
<evidence type="ECO:0000313" key="2">
    <source>
        <dbReference type="Proteomes" id="UP001359559"/>
    </source>
</evidence>
<sequence length="145" mass="16515">MPQSTILLEIANPYVFCHFCVLSKKKQMESAFCRIKFTVDYLATSWHIKLRYWEHQVPAVSSGNHSDIEMLCSKLLLGKFGGVYFDPVAALGFRAFLFALTNTVVCIVVVCSAVETENWLTKACHRLRSNMLCGGKMYTKLIFFE</sequence>
<accession>A0AAN9PD79</accession>
<protein>
    <submittedName>
        <fullName evidence="1">Uncharacterized protein</fullName>
    </submittedName>
</protein>
<reference evidence="1 2" key="1">
    <citation type="submission" date="2024-01" db="EMBL/GenBank/DDBJ databases">
        <title>The genomes of 5 underutilized Papilionoideae crops provide insights into root nodulation and disease resistance.</title>
        <authorList>
            <person name="Yuan L."/>
        </authorList>
    </citation>
    <scope>NUCLEOTIDE SEQUENCE [LARGE SCALE GENOMIC DNA]</scope>
    <source>
        <strain evidence="1">LY-2023</strain>
        <tissue evidence="1">Leaf</tissue>
    </source>
</reference>